<proteinExistence type="predicted"/>
<feature type="non-terminal residue" evidence="2">
    <location>
        <position position="1"/>
    </location>
</feature>
<evidence type="ECO:0000313" key="3">
    <source>
        <dbReference type="Proteomes" id="UP000002785"/>
    </source>
</evidence>
<dbReference type="HOGENOM" id="CLU_2947550_0_0_11"/>
<dbReference type="AlphaFoldDB" id="D6XA95"/>
<accession>D6XA95</accession>
<protein>
    <submittedName>
        <fullName evidence="2">Uncharacterized protein</fullName>
    </submittedName>
</protein>
<gene>
    <name evidence="2" type="ORF">SSEG_10796</name>
</gene>
<keyword evidence="3" id="KW-1185">Reference proteome</keyword>
<dbReference type="EMBL" id="CM000951">
    <property type="protein sequence ID" value="EFH28558.1"/>
    <property type="molecule type" value="Genomic_DNA"/>
</dbReference>
<dbReference type="Proteomes" id="UP000002785">
    <property type="component" value="Chromosome"/>
</dbReference>
<feature type="non-terminal residue" evidence="2">
    <location>
        <position position="60"/>
    </location>
</feature>
<evidence type="ECO:0000313" key="2">
    <source>
        <dbReference type="EMBL" id="EFH28558.1"/>
    </source>
</evidence>
<evidence type="ECO:0000256" key="1">
    <source>
        <dbReference type="SAM" id="MobiDB-lite"/>
    </source>
</evidence>
<name>D6XA95_STRX2</name>
<organism evidence="2 3">
    <name type="scientific">Streptomyces sviceus (strain ATCC 29083 / DSM 924 / JCM 4929 / NBRC 13980 / NCIMB 11184 / NRRL 5439 / UC 5370)</name>
    <dbReference type="NCBI Taxonomy" id="463191"/>
    <lineage>
        <taxon>Bacteria</taxon>
        <taxon>Bacillati</taxon>
        <taxon>Actinomycetota</taxon>
        <taxon>Actinomycetes</taxon>
        <taxon>Kitasatosporales</taxon>
        <taxon>Streptomycetaceae</taxon>
        <taxon>Streptomyces</taxon>
    </lineage>
</organism>
<sequence length="60" mass="6338">GRGRHELPAAASRGRRADRAVGAGTGPPGAPRPPYGRRARRDPRALPGTAWTAVLARCRL</sequence>
<feature type="region of interest" description="Disordered" evidence="1">
    <location>
        <begin position="1"/>
        <end position="46"/>
    </location>
</feature>
<reference evidence="2" key="1">
    <citation type="submission" date="2009-10" db="EMBL/GenBank/DDBJ databases">
        <title>The genome sequence of Streptomyces sviceus strain ATCC 29083.</title>
        <authorList>
            <consortium name="The Broad Institute Genome Sequencing Platform"/>
            <consortium name="Broad Institute Microbial Sequencing Center"/>
            <person name="Fischbach M."/>
            <person name="Godfrey P."/>
            <person name="Ward D."/>
            <person name="Young S."/>
            <person name="Zeng Q."/>
            <person name="Koehrsen M."/>
            <person name="Alvarado L."/>
            <person name="Berlin A.M."/>
            <person name="Bochicchio J."/>
            <person name="Borenstein D."/>
            <person name="Chapman S.B."/>
            <person name="Chen Z."/>
            <person name="Engels R."/>
            <person name="Freedman E."/>
            <person name="Gellesch M."/>
            <person name="Goldberg J."/>
            <person name="Griggs A."/>
            <person name="Gujja S."/>
            <person name="Heilman E.R."/>
            <person name="Heiman D.I."/>
            <person name="Hepburn T.A."/>
            <person name="Howarth C."/>
            <person name="Jen D."/>
            <person name="Larson L."/>
            <person name="Lewis B."/>
            <person name="Mehta T."/>
            <person name="Park D."/>
            <person name="Pearson M."/>
            <person name="Richards J."/>
            <person name="Roberts A."/>
            <person name="Saif S."/>
            <person name="Shea T.D."/>
            <person name="Shenoy N."/>
            <person name="Sisk P."/>
            <person name="Stolte C."/>
            <person name="Sykes S.N."/>
            <person name="Thomson T."/>
            <person name="Walk T."/>
            <person name="White J."/>
            <person name="Yandava C."/>
            <person name="Straight P."/>
            <person name="Clardy J."/>
            <person name="Hung D."/>
            <person name="Kolter R."/>
            <person name="Mekalanos J."/>
            <person name="Walker S."/>
            <person name="Walsh C.T."/>
            <person name="Wieland-Brown L.C."/>
            <person name="Haas B."/>
            <person name="Nusbaum C."/>
            <person name="Birren B."/>
        </authorList>
    </citation>
    <scope>NUCLEOTIDE SEQUENCE [LARGE SCALE GENOMIC DNA]</scope>
    <source>
        <strain evidence="2">ATCC 29083</strain>
    </source>
</reference>